<accession>A0ABQ9IZE1</accession>
<keyword evidence="1" id="KW-0436">Ligase</keyword>
<sequence>MFKIIIKNINTCTLIRTYKSDTVRVRFAPSPTGFLHLGGLRTALYNYLFAKKYNGKFLLRIEDTDQTRLVPGAIQQIQDDLDWAGIES</sequence>
<dbReference type="PRINTS" id="PR00987">
    <property type="entry name" value="TRNASYNTHGLU"/>
</dbReference>
<dbReference type="SUPFAM" id="SSF52374">
    <property type="entry name" value="Nucleotidylyl transferase"/>
    <property type="match status" value="1"/>
</dbReference>
<dbReference type="InterPro" id="IPR000924">
    <property type="entry name" value="Glu/Gln-tRNA-synth"/>
</dbReference>
<keyword evidence="3" id="KW-0067">ATP-binding</keyword>
<evidence type="ECO:0000256" key="4">
    <source>
        <dbReference type="ARBA" id="ARBA00023146"/>
    </source>
</evidence>
<dbReference type="EMBL" id="JAPWTJ010001718">
    <property type="protein sequence ID" value="KAJ8969825.1"/>
    <property type="molecule type" value="Genomic_DNA"/>
</dbReference>
<keyword evidence="2" id="KW-0547">Nucleotide-binding</keyword>
<protein>
    <recommendedName>
        <fullName evidence="5">Glutamyl/glutaminyl-tRNA synthetase class Ib catalytic domain-containing protein</fullName>
    </recommendedName>
</protein>
<keyword evidence="4" id="KW-0030">Aminoacyl-tRNA synthetase</keyword>
<dbReference type="Proteomes" id="UP001162164">
    <property type="component" value="Unassembled WGS sequence"/>
</dbReference>
<dbReference type="Pfam" id="PF00749">
    <property type="entry name" value="tRNA-synt_1c"/>
    <property type="match status" value="1"/>
</dbReference>
<dbReference type="PROSITE" id="PS00178">
    <property type="entry name" value="AA_TRNA_LIGASE_I"/>
    <property type="match status" value="1"/>
</dbReference>
<evidence type="ECO:0000259" key="5">
    <source>
        <dbReference type="Pfam" id="PF00749"/>
    </source>
</evidence>
<proteinExistence type="predicted"/>
<evidence type="ECO:0000256" key="1">
    <source>
        <dbReference type="ARBA" id="ARBA00022598"/>
    </source>
</evidence>
<gene>
    <name evidence="6" type="ORF">NQ317_019532</name>
</gene>
<evidence type="ECO:0000313" key="7">
    <source>
        <dbReference type="Proteomes" id="UP001162164"/>
    </source>
</evidence>
<dbReference type="PANTHER" id="PTHR43311:SF2">
    <property type="entry name" value="GLUTAMATE--TRNA LIGASE, MITOCHONDRIAL-RELATED"/>
    <property type="match status" value="1"/>
</dbReference>
<dbReference type="InterPro" id="IPR049940">
    <property type="entry name" value="GluQ/Sye"/>
</dbReference>
<dbReference type="InterPro" id="IPR020058">
    <property type="entry name" value="Glu/Gln-tRNA-synth_Ib_cat-dom"/>
</dbReference>
<evidence type="ECO:0000256" key="2">
    <source>
        <dbReference type="ARBA" id="ARBA00022741"/>
    </source>
</evidence>
<dbReference type="InterPro" id="IPR014729">
    <property type="entry name" value="Rossmann-like_a/b/a_fold"/>
</dbReference>
<reference evidence="6" key="1">
    <citation type="journal article" date="2023" name="Insect Mol. Biol.">
        <title>Genome sequencing provides insights into the evolution of gene families encoding plant cell wall-degrading enzymes in longhorned beetles.</title>
        <authorList>
            <person name="Shin N.R."/>
            <person name="Okamura Y."/>
            <person name="Kirsch R."/>
            <person name="Pauchet Y."/>
        </authorList>
    </citation>
    <scope>NUCLEOTIDE SEQUENCE</scope>
    <source>
        <strain evidence="6">MMC_N1</strain>
    </source>
</reference>
<dbReference type="InterPro" id="IPR001412">
    <property type="entry name" value="aa-tRNA-synth_I_CS"/>
</dbReference>
<feature type="domain" description="Glutamyl/glutaminyl-tRNA synthetase class Ib catalytic" evidence="5">
    <location>
        <begin position="22"/>
        <end position="87"/>
    </location>
</feature>
<name>A0ABQ9IZE1_9CUCU</name>
<evidence type="ECO:0000313" key="6">
    <source>
        <dbReference type="EMBL" id="KAJ8969825.1"/>
    </source>
</evidence>
<organism evidence="6 7">
    <name type="scientific">Molorchus minor</name>
    <dbReference type="NCBI Taxonomy" id="1323400"/>
    <lineage>
        <taxon>Eukaryota</taxon>
        <taxon>Metazoa</taxon>
        <taxon>Ecdysozoa</taxon>
        <taxon>Arthropoda</taxon>
        <taxon>Hexapoda</taxon>
        <taxon>Insecta</taxon>
        <taxon>Pterygota</taxon>
        <taxon>Neoptera</taxon>
        <taxon>Endopterygota</taxon>
        <taxon>Coleoptera</taxon>
        <taxon>Polyphaga</taxon>
        <taxon>Cucujiformia</taxon>
        <taxon>Chrysomeloidea</taxon>
        <taxon>Cerambycidae</taxon>
        <taxon>Lamiinae</taxon>
        <taxon>Monochamini</taxon>
        <taxon>Molorchus</taxon>
    </lineage>
</organism>
<comment type="caution">
    <text evidence="6">The sequence shown here is derived from an EMBL/GenBank/DDBJ whole genome shotgun (WGS) entry which is preliminary data.</text>
</comment>
<dbReference type="Gene3D" id="3.40.50.620">
    <property type="entry name" value="HUPs"/>
    <property type="match status" value="1"/>
</dbReference>
<dbReference type="PANTHER" id="PTHR43311">
    <property type="entry name" value="GLUTAMATE--TRNA LIGASE"/>
    <property type="match status" value="1"/>
</dbReference>
<keyword evidence="7" id="KW-1185">Reference proteome</keyword>
<evidence type="ECO:0000256" key="3">
    <source>
        <dbReference type="ARBA" id="ARBA00022840"/>
    </source>
</evidence>